<keyword evidence="2" id="KW-1185">Reference proteome</keyword>
<proteinExistence type="predicted"/>
<sequence length="153" mass="16158">MTERELATVLELARRRGGGLVNVGHGRDPESTAAAGAFVAAWEGQVGQVGLVVSWPSVAASWLRQACRFAGGCPDLWVIADNAAEWVGMGRRLGSSAQWRANRTIAFAGLALPTLPDLVGDVEGLCGAGEDGSQWSFFDGELRWSTSRPSTGE</sequence>
<comment type="caution">
    <text evidence="1">The sequence shown here is derived from an EMBL/GenBank/DDBJ whole genome shotgun (WGS) entry which is preliminary data.</text>
</comment>
<name>A0ABT1I879_9PSEU</name>
<gene>
    <name evidence="1" type="ORF">LV75_001276</name>
</gene>
<dbReference type="EMBL" id="JAMTCO010000003">
    <property type="protein sequence ID" value="MCP2268789.1"/>
    <property type="molecule type" value="Genomic_DNA"/>
</dbReference>
<reference evidence="1 2" key="1">
    <citation type="submission" date="2022-06" db="EMBL/GenBank/DDBJ databases">
        <title>Genomic Encyclopedia of Archaeal and Bacterial Type Strains, Phase II (KMG-II): from individual species to whole genera.</title>
        <authorList>
            <person name="Goeker M."/>
        </authorList>
    </citation>
    <scope>NUCLEOTIDE SEQUENCE [LARGE SCALE GENOMIC DNA]</scope>
    <source>
        <strain evidence="1 2">DSM 44255</strain>
    </source>
</reference>
<dbReference type="Proteomes" id="UP001205185">
    <property type="component" value="Unassembled WGS sequence"/>
</dbReference>
<organism evidence="1 2">
    <name type="scientific">Actinokineospora diospyrosa</name>
    <dbReference type="NCBI Taxonomy" id="103728"/>
    <lineage>
        <taxon>Bacteria</taxon>
        <taxon>Bacillati</taxon>
        <taxon>Actinomycetota</taxon>
        <taxon>Actinomycetes</taxon>
        <taxon>Pseudonocardiales</taxon>
        <taxon>Pseudonocardiaceae</taxon>
        <taxon>Actinokineospora</taxon>
    </lineage>
</organism>
<evidence type="ECO:0000313" key="2">
    <source>
        <dbReference type="Proteomes" id="UP001205185"/>
    </source>
</evidence>
<accession>A0ABT1I879</accession>
<protein>
    <submittedName>
        <fullName evidence="1">Uncharacterized protein</fullName>
    </submittedName>
</protein>
<dbReference type="RefSeq" id="WP_253885701.1">
    <property type="nucleotide sequence ID" value="NZ_BAAAVB010000001.1"/>
</dbReference>
<evidence type="ECO:0000313" key="1">
    <source>
        <dbReference type="EMBL" id="MCP2268789.1"/>
    </source>
</evidence>